<dbReference type="GO" id="GO:0005829">
    <property type="term" value="C:cytosol"/>
    <property type="evidence" value="ECO:0007669"/>
    <property type="project" value="TreeGrafter"/>
</dbReference>
<dbReference type="GO" id="GO:0005524">
    <property type="term" value="F:ATP binding"/>
    <property type="evidence" value="ECO:0007669"/>
    <property type="project" value="InterPro"/>
</dbReference>
<organism evidence="4 5">
    <name type="scientific">Bradyrhizobium arachidis</name>
    <dbReference type="NCBI Taxonomy" id="858423"/>
    <lineage>
        <taxon>Bacteria</taxon>
        <taxon>Pseudomonadati</taxon>
        <taxon>Pseudomonadota</taxon>
        <taxon>Alphaproteobacteria</taxon>
        <taxon>Hyphomicrobiales</taxon>
        <taxon>Nitrobacteraceae</taxon>
        <taxon>Bradyrhizobium</taxon>
    </lineage>
</organism>
<dbReference type="Pfam" id="PF02685">
    <property type="entry name" value="Glucokinase"/>
    <property type="match status" value="1"/>
</dbReference>
<sequence>MLDARGLRRNLALTLGATGGVYLGGGIVPRFADFFANSGFRSSFERKGRFEPYLRAIPTFLITHRHPALLGLARMSGLASGPMTQQPTLAMGIEA</sequence>
<dbReference type="InterPro" id="IPR043129">
    <property type="entry name" value="ATPase_NBD"/>
</dbReference>
<evidence type="ECO:0000313" key="4">
    <source>
        <dbReference type="EMBL" id="QOZ66581.1"/>
    </source>
</evidence>
<comment type="similarity">
    <text evidence="3">Belongs to the bacterial glucokinase family.</text>
</comment>
<dbReference type="InterPro" id="IPR003836">
    <property type="entry name" value="Glucokinase"/>
</dbReference>
<dbReference type="GO" id="GO:0006096">
    <property type="term" value="P:glycolytic process"/>
    <property type="evidence" value="ECO:0007669"/>
    <property type="project" value="InterPro"/>
</dbReference>
<dbReference type="PANTHER" id="PTHR47690">
    <property type="entry name" value="GLUCOKINASE"/>
    <property type="match status" value="1"/>
</dbReference>
<evidence type="ECO:0008006" key="6">
    <source>
        <dbReference type="Google" id="ProtNLM"/>
    </source>
</evidence>
<dbReference type="InterPro" id="IPR050201">
    <property type="entry name" value="Bacterial_glucokinase"/>
</dbReference>
<reference evidence="4 5" key="1">
    <citation type="submission" date="2018-06" db="EMBL/GenBank/DDBJ databases">
        <title>Comparative genomics of Bradyrhizobium nodulating Arachidis hypogaea.</title>
        <authorList>
            <person name="Li Y."/>
        </authorList>
    </citation>
    <scope>NUCLEOTIDE SEQUENCE [LARGE SCALE GENOMIC DNA]</scope>
    <source>
        <strain evidence="4 5">CCBAU 051107</strain>
    </source>
</reference>
<dbReference type="Proteomes" id="UP000594015">
    <property type="component" value="Chromosome"/>
</dbReference>
<keyword evidence="1" id="KW-0808">Transferase</keyword>
<keyword evidence="2" id="KW-0418">Kinase</keyword>
<name>A0AAE7TGB2_9BRAD</name>
<dbReference type="SUPFAM" id="SSF53067">
    <property type="entry name" value="Actin-like ATPase domain"/>
    <property type="match status" value="1"/>
</dbReference>
<dbReference type="GO" id="GO:0005536">
    <property type="term" value="F:D-glucose binding"/>
    <property type="evidence" value="ECO:0007669"/>
    <property type="project" value="InterPro"/>
</dbReference>
<dbReference type="AlphaFoldDB" id="A0AAE7TGB2"/>
<gene>
    <name evidence="4" type="ORF">WN72_09485</name>
</gene>
<evidence type="ECO:0000256" key="3">
    <source>
        <dbReference type="RuleBase" id="RU004046"/>
    </source>
</evidence>
<dbReference type="PANTHER" id="PTHR47690:SF1">
    <property type="entry name" value="GLUCOKINASE"/>
    <property type="match status" value="1"/>
</dbReference>
<evidence type="ECO:0000256" key="1">
    <source>
        <dbReference type="ARBA" id="ARBA00022679"/>
    </source>
</evidence>
<protein>
    <recommendedName>
        <fullName evidence="6">Glucokinase</fullName>
    </recommendedName>
</protein>
<proteinExistence type="inferred from homology"/>
<dbReference type="GO" id="GO:0004340">
    <property type="term" value="F:glucokinase activity"/>
    <property type="evidence" value="ECO:0007669"/>
    <property type="project" value="InterPro"/>
</dbReference>
<evidence type="ECO:0000313" key="5">
    <source>
        <dbReference type="Proteomes" id="UP000594015"/>
    </source>
</evidence>
<accession>A0AAE7TGB2</accession>
<dbReference type="KEGG" id="barh:WN72_09485"/>
<dbReference type="EMBL" id="CP030050">
    <property type="protein sequence ID" value="QOZ66581.1"/>
    <property type="molecule type" value="Genomic_DNA"/>
</dbReference>
<evidence type="ECO:0000256" key="2">
    <source>
        <dbReference type="ARBA" id="ARBA00022777"/>
    </source>
</evidence>
<dbReference type="Gene3D" id="3.40.367.20">
    <property type="match status" value="1"/>
</dbReference>